<comment type="caution">
    <text evidence="1">The sequence shown here is derived from an EMBL/GenBank/DDBJ whole genome shotgun (WGS) entry which is preliminary data.</text>
</comment>
<name>A0A843U0J2_COLES</name>
<dbReference type="Proteomes" id="UP000652761">
    <property type="component" value="Unassembled WGS sequence"/>
</dbReference>
<dbReference type="EMBL" id="NMUH01000188">
    <property type="protein sequence ID" value="MQL74009.1"/>
    <property type="molecule type" value="Genomic_DNA"/>
</dbReference>
<keyword evidence="2" id="KW-1185">Reference proteome</keyword>
<organism evidence="1 2">
    <name type="scientific">Colocasia esculenta</name>
    <name type="common">Wild taro</name>
    <name type="synonym">Arum esculentum</name>
    <dbReference type="NCBI Taxonomy" id="4460"/>
    <lineage>
        <taxon>Eukaryota</taxon>
        <taxon>Viridiplantae</taxon>
        <taxon>Streptophyta</taxon>
        <taxon>Embryophyta</taxon>
        <taxon>Tracheophyta</taxon>
        <taxon>Spermatophyta</taxon>
        <taxon>Magnoliopsida</taxon>
        <taxon>Liliopsida</taxon>
        <taxon>Araceae</taxon>
        <taxon>Aroideae</taxon>
        <taxon>Colocasieae</taxon>
        <taxon>Colocasia</taxon>
    </lineage>
</organism>
<accession>A0A843U0J2</accession>
<protein>
    <submittedName>
        <fullName evidence="1">Uncharacterized protein</fullName>
    </submittedName>
</protein>
<evidence type="ECO:0000313" key="1">
    <source>
        <dbReference type="EMBL" id="MQL74009.1"/>
    </source>
</evidence>
<proteinExistence type="predicted"/>
<reference evidence="1" key="1">
    <citation type="submission" date="2017-07" db="EMBL/GenBank/DDBJ databases">
        <title>Taro Niue Genome Assembly and Annotation.</title>
        <authorList>
            <person name="Atibalentja N."/>
            <person name="Keating K."/>
            <person name="Fields C.J."/>
        </authorList>
    </citation>
    <scope>NUCLEOTIDE SEQUENCE</scope>
    <source>
        <strain evidence="1">Niue_2</strain>
        <tissue evidence="1">Leaf</tissue>
    </source>
</reference>
<sequence>MALRIWERWRRCMLALDCCVRKRVQGSAEVARWRACAADDRLSWCVAEQLCEAGSGGGKRSRGISEMVELCEIPEFLEFAISSFSEILENFLCHFFCNFFLSAESK</sequence>
<evidence type="ECO:0000313" key="2">
    <source>
        <dbReference type="Proteomes" id="UP000652761"/>
    </source>
</evidence>
<gene>
    <name evidence="1" type="ORF">Taro_006391</name>
</gene>
<dbReference type="AlphaFoldDB" id="A0A843U0J2"/>